<reference evidence="1" key="1">
    <citation type="submission" date="2015-12" db="EMBL/GenBank/DDBJ databases">
        <title>Gene expression during late stages of embryo sac development: a critical building block for successful pollen-pistil interactions.</title>
        <authorList>
            <person name="Liu Y."/>
            <person name="Joly V."/>
            <person name="Sabar M."/>
            <person name="Matton D.P."/>
        </authorList>
    </citation>
    <scope>NUCLEOTIDE SEQUENCE</scope>
</reference>
<dbReference type="AlphaFoldDB" id="A0A0V0HCC9"/>
<sequence length="60" mass="7230">MDDNFALQGNPRDFIQSRICKDSLIEYRHVHIRYVRVNIFLPSFVRICLVQIIDSMIHWP</sequence>
<accession>A0A0V0HCC9</accession>
<dbReference type="EMBL" id="GEDG01022199">
    <property type="protein sequence ID" value="JAP17703.1"/>
    <property type="molecule type" value="Transcribed_RNA"/>
</dbReference>
<organism evidence="1">
    <name type="scientific">Solanum chacoense</name>
    <name type="common">Chaco potato</name>
    <dbReference type="NCBI Taxonomy" id="4108"/>
    <lineage>
        <taxon>Eukaryota</taxon>
        <taxon>Viridiplantae</taxon>
        <taxon>Streptophyta</taxon>
        <taxon>Embryophyta</taxon>
        <taxon>Tracheophyta</taxon>
        <taxon>Spermatophyta</taxon>
        <taxon>Magnoliopsida</taxon>
        <taxon>eudicotyledons</taxon>
        <taxon>Gunneridae</taxon>
        <taxon>Pentapetalae</taxon>
        <taxon>asterids</taxon>
        <taxon>lamiids</taxon>
        <taxon>Solanales</taxon>
        <taxon>Solanaceae</taxon>
        <taxon>Solanoideae</taxon>
        <taxon>Solaneae</taxon>
        <taxon>Solanum</taxon>
    </lineage>
</organism>
<evidence type="ECO:0000313" key="1">
    <source>
        <dbReference type="EMBL" id="JAP17703.1"/>
    </source>
</evidence>
<protein>
    <submittedName>
        <fullName evidence="1">Putative ovule protein</fullName>
    </submittedName>
</protein>
<name>A0A0V0HCC9_SOLCH</name>
<proteinExistence type="predicted"/>